<dbReference type="Pfam" id="PF00593">
    <property type="entry name" value="TonB_dep_Rec_b-barrel"/>
    <property type="match status" value="1"/>
</dbReference>
<evidence type="ECO:0000256" key="2">
    <source>
        <dbReference type="ARBA" id="ARBA00022448"/>
    </source>
</evidence>
<dbReference type="AlphaFoldDB" id="R1H893"/>
<feature type="signal peptide" evidence="10">
    <location>
        <begin position="1"/>
        <end position="28"/>
    </location>
</feature>
<keyword evidence="10" id="KW-0732">Signal</keyword>
<comment type="subcellular location">
    <subcellularLocation>
        <location evidence="1 8">Cell outer membrane</location>
        <topology evidence="1 8">Multi-pass membrane protein</topology>
    </subcellularLocation>
</comment>
<comment type="caution">
    <text evidence="13">The sequence shown here is derived from an EMBL/GenBank/DDBJ whole genome shotgun (WGS) entry which is preliminary data.</text>
</comment>
<dbReference type="PANTHER" id="PTHR47234">
    <property type="match status" value="1"/>
</dbReference>
<evidence type="ECO:0000256" key="6">
    <source>
        <dbReference type="ARBA" id="ARBA00023136"/>
    </source>
</evidence>
<keyword evidence="13" id="KW-0675">Receptor</keyword>
<accession>R1H893</accession>
<evidence type="ECO:0000256" key="7">
    <source>
        <dbReference type="ARBA" id="ARBA00023237"/>
    </source>
</evidence>
<dbReference type="SUPFAM" id="SSF56935">
    <property type="entry name" value="Porins"/>
    <property type="match status" value="1"/>
</dbReference>
<protein>
    <submittedName>
        <fullName evidence="13">TonB-dependent receptor</fullName>
    </submittedName>
</protein>
<dbReference type="RefSeq" id="WP_005892535.1">
    <property type="nucleotide sequence ID" value="NZ_AQGQ01000006.1"/>
</dbReference>
<gene>
    <name evidence="13" type="ORF">G113_02419</name>
</gene>
<evidence type="ECO:0000256" key="10">
    <source>
        <dbReference type="SAM" id="SignalP"/>
    </source>
</evidence>
<dbReference type="PANTHER" id="PTHR47234:SF2">
    <property type="entry name" value="TONB-DEPENDENT RECEPTOR"/>
    <property type="match status" value="1"/>
</dbReference>
<dbReference type="PATRIC" id="fig|1268236.3.peg.485"/>
<evidence type="ECO:0000259" key="12">
    <source>
        <dbReference type="Pfam" id="PF07715"/>
    </source>
</evidence>
<dbReference type="Proteomes" id="UP000013526">
    <property type="component" value="Unassembled WGS sequence"/>
</dbReference>
<comment type="similarity">
    <text evidence="8 9">Belongs to the TonB-dependent receptor family.</text>
</comment>
<evidence type="ECO:0000256" key="5">
    <source>
        <dbReference type="ARBA" id="ARBA00023077"/>
    </source>
</evidence>
<evidence type="ECO:0000256" key="1">
    <source>
        <dbReference type="ARBA" id="ARBA00004571"/>
    </source>
</evidence>
<dbReference type="InterPro" id="IPR036942">
    <property type="entry name" value="Beta-barrel_TonB_sf"/>
</dbReference>
<sequence>MLRKSRISAAIAFALASAAAVVAPSVYAEGEGQSVEQLQKMKVTGSRISRVDVEGSTPVVSVSKAQIEQSGQQTVADYLKQASYNSFGGVSPSSGSSFQSQGTVGLRGLGSERTLVLLNGKRVAGSPTMGGTAINLNTIPMAAVERVEVNLDGGSAIYGSDAIGGVINVILKQDYEGLQFQGRLGSPSEDGGDEKSGSVMAGITGEKGSLMAVYEHDKKDIIYSRDRDYLVKQGKESPSAYGRNVEGITGVDGNGDAQWTYGPLAGATDANGTCKEPFTNFDGGCNYDYGQVAAKTASRSRDTLYLNGRYHINDSVDFVPQIVASRVESFGRFAPAAGAFTVDAANPKNANFYNQNGLDASATQSLGEAAYVYYRFNNVGTRDNLVTDTTGSLNLAFEGTLPTEAVGDLIWNAGYMYSKTDNKENGTGYVLAPAAQQAVADGKFVNGEFDAGTTASMAADTSRRATMDFYQWYAGVQWDMGELPAGPVSWYAGAEYNDWVYADKYDAQSEAGNIIGSSGNSSGGDRNVTAVYVETLIPVLDEVELSIAGRYDKYSDFGSAFSPKASVRYQPLDNLMFRTSWSQSFRAPSLQDLYAANADSADWAKDYVYCQNNGISAADCPNQQYTTVRTSNEELKEETANTLNFGASYSPVDDLNFSLDYYIIKIEDVIQLNSTQSIIYDELNNGGSSLVERRSDGKIRSVTAPMVNLGDLNTSGLDFKADYRYDLNFATIRYDFGSTYILEYKEGLYAGGPEIDKIGQNGKPQLRFNSGIGVNVPQWWNMDTYLSANYIDSQSQDYLADSGEETGHIASNTTWNLNVGVDTPWDGKLQAGVKNMFNRIPSLESDGFTYDEDIYSIDGRIYYLDYTQKF</sequence>
<keyword evidence="4 8" id="KW-0812">Transmembrane</keyword>
<dbReference type="InterPro" id="IPR037066">
    <property type="entry name" value="Plug_dom_sf"/>
</dbReference>
<dbReference type="Pfam" id="PF07715">
    <property type="entry name" value="Plug"/>
    <property type="match status" value="1"/>
</dbReference>
<dbReference type="OrthoDB" id="9764669at2"/>
<feature type="domain" description="TonB-dependent receptor plug" evidence="12">
    <location>
        <begin position="57"/>
        <end position="166"/>
    </location>
</feature>
<dbReference type="InterPro" id="IPR000531">
    <property type="entry name" value="Beta-barrel_TonB"/>
</dbReference>
<evidence type="ECO:0000313" key="14">
    <source>
        <dbReference type="Proteomes" id="UP000013526"/>
    </source>
</evidence>
<evidence type="ECO:0000256" key="3">
    <source>
        <dbReference type="ARBA" id="ARBA00022452"/>
    </source>
</evidence>
<evidence type="ECO:0000313" key="13">
    <source>
        <dbReference type="EMBL" id="EOD56691.1"/>
    </source>
</evidence>
<organism evidence="13 14">
    <name type="scientific">Aeromonas molluscorum 848</name>
    <dbReference type="NCBI Taxonomy" id="1268236"/>
    <lineage>
        <taxon>Bacteria</taxon>
        <taxon>Pseudomonadati</taxon>
        <taxon>Pseudomonadota</taxon>
        <taxon>Gammaproteobacteria</taxon>
        <taxon>Aeromonadales</taxon>
        <taxon>Aeromonadaceae</taxon>
        <taxon>Aeromonas</taxon>
    </lineage>
</organism>
<dbReference type="Gene3D" id="2.40.170.20">
    <property type="entry name" value="TonB-dependent receptor, beta-barrel domain"/>
    <property type="match status" value="1"/>
</dbReference>
<evidence type="ECO:0000256" key="4">
    <source>
        <dbReference type="ARBA" id="ARBA00022692"/>
    </source>
</evidence>
<proteinExistence type="inferred from homology"/>
<dbReference type="PROSITE" id="PS52016">
    <property type="entry name" value="TONB_DEPENDENT_REC_3"/>
    <property type="match status" value="1"/>
</dbReference>
<evidence type="ECO:0000256" key="8">
    <source>
        <dbReference type="PROSITE-ProRule" id="PRU01360"/>
    </source>
</evidence>
<dbReference type="Gene3D" id="2.170.130.10">
    <property type="entry name" value="TonB-dependent receptor, plug domain"/>
    <property type="match status" value="1"/>
</dbReference>
<reference evidence="13 14" key="1">
    <citation type="journal article" date="2013" name="Genome Announc.">
        <title>Draft Genome Sequence of Aeromonas molluscorum Strain 848TT, Isolated from Bivalve Molluscs.</title>
        <authorList>
            <person name="Spataro N."/>
            <person name="Farfan M."/>
            <person name="Albarral V."/>
            <person name="Sanglas A."/>
            <person name="Loren J.G."/>
            <person name="Fuste M.C."/>
            <person name="Bosch E."/>
        </authorList>
    </citation>
    <scope>NUCLEOTIDE SEQUENCE [LARGE SCALE GENOMIC DNA]</scope>
    <source>
        <strain evidence="13 14">848</strain>
    </source>
</reference>
<dbReference type="InterPro" id="IPR012910">
    <property type="entry name" value="Plug_dom"/>
</dbReference>
<keyword evidence="6 8" id="KW-0472">Membrane</keyword>
<feature type="domain" description="TonB-dependent receptor-like beta-barrel" evidence="11">
    <location>
        <begin position="359"/>
        <end position="835"/>
    </location>
</feature>
<dbReference type="EMBL" id="AQGQ01000006">
    <property type="protein sequence ID" value="EOD56691.1"/>
    <property type="molecule type" value="Genomic_DNA"/>
</dbReference>
<dbReference type="GO" id="GO:0009279">
    <property type="term" value="C:cell outer membrane"/>
    <property type="evidence" value="ECO:0007669"/>
    <property type="project" value="UniProtKB-SubCell"/>
</dbReference>
<keyword evidence="14" id="KW-1185">Reference proteome</keyword>
<feature type="chain" id="PRO_5004361288" evidence="10">
    <location>
        <begin position="29"/>
        <end position="870"/>
    </location>
</feature>
<name>R1H893_9GAMM</name>
<keyword evidence="2 8" id="KW-0813">Transport</keyword>
<keyword evidence="7 8" id="KW-0998">Cell outer membrane</keyword>
<dbReference type="InterPro" id="IPR039426">
    <property type="entry name" value="TonB-dep_rcpt-like"/>
</dbReference>
<keyword evidence="5 9" id="KW-0798">TonB box</keyword>
<evidence type="ECO:0000259" key="11">
    <source>
        <dbReference type="Pfam" id="PF00593"/>
    </source>
</evidence>
<keyword evidence="3 8" id="KW-1134">Transmembrane beta strand</keyword>
<evidence type="ECO:0000256" key="9">
    <source>
        <dbReference type="RuleBase" id="RU003357"/>
    </source>
</evidence>